<evidence type="ECO:0000313" key="2">
    <source>
        <dbReference type="Proteomes" id="UP001055811"/>
    </source>
</evidence>
<reference evidence="1 2" key="2">
    <citation type="journal article" date="2022" name="Mol. Ecol. Resour.">
        <title>The genomes of chicory, endive, great burdock and yacon provide insights into Asteraceae paleo-polyploidization history and plant inulin production.</title>
        <authorList>
            <person name="Fan W."/>
            <person name="Wang S."/>
            <person name="Wang H."/>
            <person name="Wang A."/>
            <person name="Jiang F."/>
            <person name="Liu H."/>
            <person name="Zhao H."/>
            <person name="Xu D."/>
            <person name="Zhang Y."/>
        </authorList>
    </citation>
    <scope>NUCLEOTIDE SEQUENCE [LARGE SCALE GENOMIC DNA]</scope>
    <source>
        <strain evidence="2">cv. Punajuju</strain>
        <tissue evidence="1">Leaves</tissue>
    </source>
</reference>
<keyword evidence="2" id="KW-1185">Reference proteome</keyword>
<gene>
    <name evidence="1" type="ORF">L2E82_48372</name>
</gene>
<reference evidence="2" key="1">
    <citation type="journal article" date="2022" name="Mol. Ecol. Resour.">
        <title>The genomes of chicory, endive, great burdock and yacon provide insights into Asteraceae palaeo-polyploidization history and plant inulin production.</title>
        <authorList>
            <person name="Fan W."/>
            <person name="Wang S."/>
            <person name="Wang H."/>
            <person name="Wang A."/>
            <person name="Jiang F."/>
            <person name="Liu H."/>
            <person name="Zhao H."/>
            <person name="Xu D."/>
            <person name="Zhang Y."/>
        </authorList>
    </citation>
    <scope>NUCLEOTIDE SEQUENCE [LARGE SCALE GENOMIC DNA]</scope>
    <source>
        <strain evidence="2">cv. Punajuju</strain>
    </source>
</reference>
<name>A0ACB8YY83_CICIN</name>
<organism evidence="1 2">
    <name type="scientific">Cichorium intybus</name>
    <name type="common">Chicory</name>
    <dbReference type="NCBI Taxonomy" id="13427"/>
    <lineage>
        <taxon>Eukaryota</taxon>
        <taxon>Viridiplantae</taxon>
        <taxon>Streptophyta</taxon>
        <taxon>Embryophyta</taxon>
        <taxon>Tracheophyta</taxon>
        <taxon>Spermatophyta</taxon>
        <taxon>Magnoliopsida</taxon>
        <taxon>eudicotyledons</taxon>
        <taxon>Gunneridae</taxon>
        <taxon>Pentapetalae</taxon>
        <taxon>asterids</taxon>
        <taxon>campanulids</taxon>
        <taxon>Asterales</taxon>
        <taxon>Asteraceae</taxon>
        <taxon>Cichorioideae</taxon>
        <taxon>Cichorieae</taxon>
        <taxon>Cichoriinae</taxon>
        <taxon>Cichorium</taxon>
    </lineage>
</organism>
<dbReference type="Proteomes" id="UP001055811">
    <property type="component" value="Linkage Group LG09"/>
</dbReference>
<evidence type="ECO:0000313" key="1">
    <source>
        <dbReference type="EMBL" id="KAI3690358.1"/>
    </source>
</evidence>
<sequence>MSDVVNTLETALGYQHGAGPRLLNNKPDSRRSGADTWFERIRAKRTAINFIYLNSFWMAIIFLSSNVECE</sequence>
<proteinExistence type="predicted"/>
<comment type="caution">
    <text evidence="1">The sequence shown here is derived from an EMBL/GenBank/DDBJ whole genome shotgun (WGS) entry which is preliminary data.</text>
</comment>
<dbReference type="EMBL" id="CM042017">
    <property type="protein sequence ID" value="KAI3690358.1"/>
    <property type="molecule type" value="Genomic_DNA"/>
</dbReference>
<protein>
    <submittedName>
        <fullName evidence="1">Uncharacterized protein</fullName>
    </submittedName>
</protein>
<accession>A0ACB8YY83</accession>